<proteinExistence type="predicted"/>
<reference evidence="1" key="1">
    <citation type="submission" date="2024-05" db="EMBL/GenBank/DDBJ databases">
        <title>Metabacillus sp. nov., isolated from the rhizosphere soil of tomato plants.</title>
        <authorList>
            <person name="Ma R."/>
        </authorList>
    </citation>
    <scope>NUCLEOTIDE SEQUENCE</scope>
    <source>
        <strain evidence="1">DBTR6</strain>
    </source>
</reference>
<evidence type="ECO:0000313" key="2">
    <source>
        <dbReference type="Proteomes" id="UP001165287"/>
    </source>
</evidence>
<dbReference type="Proteomes" id="UP001165287">
    <property type="component" value="Unassembled WGS sequence"/>
</dbReference>
<keyword evidence="2" id="KW-1185">Reference proteome</keyword>
<accession>A0ABS7UY63</accession>
<sequence>MSTRDNRAHLNIELAPKALKGEHIDKSIDDSGVDIVTKDNPKSGINFYAKEVFINKHMKFKGSILPKSFLVQIHSLFNSTGSVKV</sequence>
<organism evidence="1 2">
    <name type="scientific">Metabacillus rhizolycopersici</name>
    <dbReference type="NCBI Taxonomy" id="2875709"/>
    <lineage>
        <taxon>Bacteria</taxon>
        <taxon>Bacillati</taxon>
        <taxon>Bacillota</taxon>
        <taxon>Bacilli</taxon>
        <taxon>Bacillales</taxon>
        <taxon>Bacillaceae</taxon>
        <taxon>Metabacillus</taxon>
    </lineage>
</organism>
<comment type="caution">
    <text evidence="1">The sequence shown here is derived from an EMBL/GenBank/DDBJ whole genome shotgun (WGS) entry which is preliminary data.</text>
</comment>
<dbReference type="EMBL" id="JAIQUM010000096">
    <property type="protein sequence ID" value="MBZ5753255.1"/>
    <property type="molecule type" value="Genomic_DNA"/>
</dbReference>
<name>A0ABS7UY63_9BACI</name>
<gene>
    <name evidence="1" type="ORF">K9V48_24280</name>
</gene>
<protein>
    <submittedName>
        <fullName evidence="1">Uncharacterized protein</fullName>
    </submittedName>
</protein>
<evidence type="ECO:0000313" key="1">
    <source>
        <dbReference type="EMBL" id="MBZ5753255.1"/>
    </source>
</evidence>
<dbReference type="RefSeq" id="WP_224141685.1">
    <property type="nucleotide sequence ID" value="NZ_JAIQUM010000096.1"/>
</dbReference>